<sequence>MASETANPSQLELMSSKASTLANDITHGRITAKSVIRMDVARSVTWIRLVSSRWLFVASSDTSSSSLTLWDVFSPGSDGTSPLAECFLPGPVETGEVCIHNGEFIVAISVETLHPTTRILSVVTMNEKLLFAEMKAIPGYSHVVLIYDEWVLVALKGNKAIPYAVKWKNGKAFPLSETLDELGTMVKACFWNGHVVMVSPTRIKLFTISSSDDPPTLIAEYPIRNDVECPLPFVDVTILHKVSTLLSLYELSQEEPCELKILVRTGYGAIDQYTLCRDAAKLPPFVITRKWKAEDWPAAHIFSPGLSGRHIMFLYESNFLRGNPDPPSLAILEVSQFMLAQSYSTHGGRAVIPYTDAKPSTWTFPQLAFDDYLGFIVLGNMMGELAIIDLTQTPLAALWAPNQTPIRSLGPSDALLPTHAVALSIFPSPWNRPDDEDSDYDQESETRFSRHRVFPVPQEKVPNGWGTNLSYQVSQFVDDPRGFDHCHALRSLGLFYMGGLYFLWGVEFDEKLGCVVFPVGMDLDQILEHLGENVYGEIDLLEDIGAVWLDGAPSSVSIKARAWRLSECFESKNGRQGWPSTFAFIGAGRQ</sequence>
<evidence type="ECO:0000313" key="2">
    <source>
        <dbReference type="Proteomes" id="UP000053558"/>
    </source>
</evidence>
<dbReference type="EMBL" id="JH711584">
    <property type="protein sequence ID" value="EIW77114.1"/>
    <property type="molecule type" value="Genomic_DNA"/>
</dbReference>
<organism evidence="1 2">
    <name type="scientific">Coniophora puteana (strain RWD-64-598)</name>
    <name type="common">Brown rot fungus</name>
    <dbReference type="NCBI Taxonomy" id="741705"/>
    <lineage>
        <taxon>Eukaryota</taxon>
        <taxon>Fungi</taxon>
        <taxon>Dikarya</taxon>
        <taxon>Basidiomycota</taxon>
        <taxon>Agaricomycotina</taxon>
        <taxon>Agaricomycetes</taxon>
        <taxon>Agaricomycetidae</taxon>
        <taxon>Boletales</taxon>
        <taxon>Coniophorineae</taxon>
        <taxon>Coniophoraceae</taxon>
        <taxon>Coniophora</taxon>
    </lineage>
</organism>
<dbReference type="Proteomes" id="UP000053558">
    <property type="component" value="Unassembled WGS sequence"/>
</dbReference>
<proteinExistence type="predicted"/>
<evidence type="ECO:0000313" key="1">
    <source>
        <dbReference type="EMBL" id="EIW77114.1"/>
    </source>
</evidence>
<accession>A0A5M3ME90</accession>
<dbReference type="OrthoDB" id="2786194at2759"/>
<dbReference type="KEGG" id="cput:CONPUDRAFT_75918"/>
<reference evidence="2" key="1">
    <citation type="journal article" date="2012" name="Science">
        <title>The Paleozoic origin of enzymatic lignin decomposition reconstructed from 31 fungal genomes.</title>
        <authorList>
            <person name="Floudas D."/>
            <person name="Binder M."/>
            <person name="Riley R."/>
            <person name="Barry K."/>
            <person name="Blanchette R.A."/>
            <person name="Henrissat B."/>
            <person name="Martinez A.T."/>
            <person name="Otillar R."/>
            <person name="Spatafora J.W."/>
            <person name="Yadav J.S."/>
            <person name="Aerts A."/>
            <person name="Benoit I."/>
            <person name="Boyd A."/>
            <person name="Carlson A."/>
            <person name="Copeland A."/>
            <person name="Coutinho P.M."/>
            <person name="de Vries R.P."/>
            <person name="Ferreira P."/>
            <person name="Findley K."/>
            <person name="Foster B."/>
            <person name="Gaskell J."/>
            <person name="Glotzer D."/>
            <person name="Gorecki P."/>
            <person name="Heitman J."/>
            <person name="Hesse C."/>
            <person name="Hori C."/>
            <person name="Igarashi K."/>
            <person name="Jurgens J.A."/>
            <person name="Kallen N."/>
            <person name="Kersten P."/>
            <person name="Kohler A."/>
            <person name="Kuees U."/>
            <person name="Kumar T.K.A."/>
            <person name="Kuo A."/>
            <person name="LaButti K."/>
            <person name="Larrondo L.F."/>
            <person name="Lindquist E."/>
            <person name="Ling A."/>
            <person name="Lombard V."/>
            <person name="Lucas S."/>
            <person name="Lundell T."/>
            <person name="Martin R."/>
            <person name="McLaughlin D.J."/>
            <person name="Morgenstern I."/>
            <person name="Morin E."/>
            <person name="Murat C."/>
            <person name="Nagy L.G."/>
            <person name="Nolan M."/>
            <person name="Ohm R.A."/>
            <person name="Patyshakuliyeva A."/>
            <person name="Rokas A."/>
            <person name="Ruiz-Duenas F.J."/>
            <person name="Sabat G."/>
            <person name="Salamov A."/>
            <person name="Samejima M."/>
            <person name="Schmutz J."/>
            <person name="Slot J.C."/>
            <person name="St John F."/>
            <person name="Stenlid J."/>
            <person name="Sun H."/>
            <person name="Sun S."/>
            <person name="Syed K."/>
            <person name="Tsang A."/>
            <person name="Wiebenga A."/>
            <person name="Young D."/>
            <person name="Pisabarro A."/>
            <person name="Eastwood D.C."/>
            <person name="Martin F."/>
            <person name="Cullen D."/>
            <person name="Grigoriev I.V."/>
            <person name="Hibbett D.S."/>
        </authorList>
    </citation>
    <scope>NUCLEOTIDE SEQUENCE [LARGE SCALE GENOMIC DNA]</scope>
    <source>
        <strain evidence="2">RWD-64-598 SS2</strain>
    </source>
</reference>
<gene>
    <name evidence="1" type="ORF">CONPUDRAFT_75918</name>
</gene>
<protein>
    <submittedName>
        <fullName evidence="1">Uncharacterized protein</fullName>
    </submittedName>
</protein>
<keyword evidence="2" id="KW-1185">Reference proteome</keyword>
<dbReference type="GeneID" id="19209440"/>
<dbReference type="AlphaFoldDB" id="A0A5M3ME90"/>
<name>A0A5M3ME90_CONPW</name>
<dbReference type="RefSeq" id="XP_007772424.1">
    <property type="nucleotide sequence ID" value="XM_007774234.1"/>
</dbReference>
<comment type="caution">
    <text evidence="1">The sequence shown here is derived from an EMBL/GenBank/DDBJ whole genome shotgun (WGS) entry which is preliminary data.</text>
</comment>